<dbReference type="OrthoDB" id="3676830at2"/>
<evidence type="ECO:0000313" key="4">
    <source>
        <dbReference type="Proteomes" id="UP000095759"/>
    </source>
</evidence>
<organism evidence="3 4">
    <name type="scientific">Streptomyces agglomeratus</name>
    <dbReference type="NCBI Taxonomy" id="285458"/>
    <lineage>
        <taxon>Bacteria</taxon>
        <taxon>Bacillati</taxon>
        <taxon>Actinomycetota</taxon>
        <taxon>Actinomycetes</taxon>
        <taxon>Kitasatosporales</taxon>
        <taxon>Streptomycetaceae</taxon>
        <taxon>Streptomyces</taxon>
    </lineage>
</organism>
<dbReference type="Pfam" id="PF01580">
    <property type="entry name" value="FtsK_SpoIIIE"/>
    <property type="match status" value="1"/>
</dbReference>
<dbReference type="GO" id="GO:0003677">
    <property type="term" value="F:DNA binding"/>
    <property type="evidence" value="ECO:0007669"/>
    <property type="project" value="InterPro"/>
</dbReference>
<feature type="compositionally biased region" description="Acidic residues" evidence="1">
    <location>
        <begin position="1"/>
        <end position="10"/>
    </location>
</feature>
<evidence type="ECO:0000313" key="3">
    <source>
        <dbReference type="EMBL" id="OEJ21570.1"/>
    </source>
</evidence>
<dbReference type="SUPFAM" id="SSF52540">
    <property type="entry name" value="P-loop containing nucleoside triphosphate hydrolases"/>
    <property type="match status" value="1"/>
</dbReference>
<dbReference type="Gene3D" id="3.40.50.300">
    <property type="entry name" value="P-loop containing nucleotide triphosphate hydrolases"/>
    <property type="match status" value="1"/>
</dbReference>
<dbReference type="AlphaFoldDB" id="A0A1E5NZ24"/>
<sequence length="749" mass="81052">MPAPVDEPEPEPEHRRAVEGTLYTADEWELRPDPEGDRPWINPALRTPEGRKARARYIGRQARRRARKAAARQRTVHGFVPRVFRGERRMRAWVVGVEGAKARADVNLALATVKEADRAARRAGIALRHRDKKRAGAQALQLEAGKQLVVAQSAKKHAQKVVAIRAGVTYGPLVVADAAAYGFADVWGFLGALVLNLAGASWLGRDVEVTEEEMEKLEQIEAGVPQEVSVGMTPRMFEQMVRQALTEDLKVTLSALRVDPHAWGFEIHVWLERMSPEKISAGLDLLEACLPGVRTGSILLQQSAQSRNYCVIRVPGDNPWQAVPELPYRAAQSVSTKDIHKAQIGADMAGRPLALPMCRTNVNVVGASRSGKSTILRAILDALTATEDQIIIGIDLGSAGSGFGGLRHAMHVVATTPAQARAALQWALDIGKGRPSLFTPLGMGENWVTSRERPGITVVVDEFPALVRESRKGYYGEEVKRQVSWDLDGMLAELAITSAKSDVTEIIAGQGVTKEKVKDNTWLVELPVQVLAACDKDDVVQILGDGMLAQGWRADRLTPAMGDQLNDASVAYVMAGSAYCEPIPYRACYATDDELLRRGKERAAAGLVGIDAESAKFSRITLKQLMDASAETFVTGGEAQDTVPQLITSIRQVFQALSDPSGLQLEEIAAGLGQLDPDRWDLAAFDGDDTAEQEAARAAALKAAIKAVLAPVGKSWTTDCYRPRPGAGTVKGYCLRGLKKITGEGPDGS</sequence>
<feature type="domain" description="FtsK" evidence="2">
    <location>
        <begin position="342"/>
        <end position="468"/>
    </location>
</feature>
<name>A0A1E5NZ24_9ACTN</name>
<protein>
    <recommendedName>
        <fullName evidence="2">FtsK domain-containing protein</fullName>
    </recommendedName>
</protein>
<comment type="caution">
    <text evidence="3">The sequence shown here is derived from an EMBL/GenBank/DDBJ whole genome shotgun (WGS) entry which is preliminary data.</text>
</comment>
<dbReference type="EMBL" id="MEHJ01000002">
    <property type="protein sequence ID" value="OEJ21570.1"/>
    <property type="molecule type" value="Genomic_DNA"/>
</dbReference>
<feature type="compositionally biased region" description="Basic and acidic residues" evidence="1">
    <location>
        <begin position="28"/>
        <end position="38"/>
    </location>
</feature>
<feature type="region of interest" description="Disordered" evidence="1">
    <location>
        <begin position="1"/>
        <end position="45"/>
    </location>
</feature>
<dbReference type="InterPro" id="IPR027417">
    <property type="entry name" value="P-loop_NTPase"/>
</dbReference>
<dbReference type="Proteomes" id="UP000095759">
    <property type="component" value="Unassembled WGS sequence"/>
</dbReference>
<dbReference type="RefSeq" id="WP_069936200.1">
    <property type="nucleotide sequence ID" value="NZ_MEHJ01000002.1"/>
</dbReference>
<accession>A0A1E5NZ24</accession>
<evidence type="ECO:0000256" key="1">
    <source>
        <dbReference type="SAM" id="MobiDB-lite"/>
    </source>
</evidence>
<gene>
    <name evidence="3" type="ORF">AS594_39245</name>
</gene>
<keyword evidence="4" id="KW-1185">Reference proteome</keyword>
<dbReference type="GO" id="GO:0005524">
    <property type="term" value="F:ATP binding"/>
    <property type="evidence" value="ECO:0007669"/>
    <property type="project" value="InterPro"/>
</dbReference>
<dbReference type="InterPro" id="IPR002543">
    <property type="entry name" value="FtsK_dom"/>
</dbReference>
<proteinExistence type="predicted"/>
<reference evidence="3 4" key="1">
    <citation type="submission" date="2016-08" db="EMBL/GenBank/DDBJ databases">
        <title>Complete genome sequence of Streptomyces agglomeratus strain 6-3-2, a novel anti-MRSA actinomycete isolated from Wuli of Tebit, China.</title>
        <authorList>
            <person name="Chen X."/>
        </authorList>
    </citation>
    <scope>NUCLEOTIDE SEQUENCE [LARGE SCALE GENOMIC DNA]</scope>
    <source>
        <strain evidence="3 4">6-3-2</strain>
    </source>
</reference>
<evidence type="ECO:0000259" key="2">
    <source>
        <dbReference type="Pfam" id="PF01580"/>
    </source>
</evidence>